<organism evidence="1 2">
    <name type="scientific">Avena sativa</name>
    <name type="common">Oat</name>
    <dbReference type="NCBI Taxonomy" id="4498"/>
    <lineage>
        <taxon>Eukaryota</taxon>
        <taxon>Viridiplantae</taxon>
        <taxon>Streptophyta</taxon>
        <taxon>Embryophyta</taxon>
        <taxon>Tracheophyta</taxon>
        <taxon>Spermatophyta</taxon>
        <taxon>Magnoliopsida</taxon>
        <taxon>Liliopsida</taxon>
        <taxon>Poales</taxon>
        <taxon>Poaceae</taxon>
        <taxon>BOP clade</taxon>
        <taxon>Pooideae</taxon>
        <taxon>Poodae</taxon>
        <taxon>Poeae</taxon>
        <taxon>Poeae Chloroplast Group 1 (Aveneae type)</taxon>
        <taxon>Aveninae</taxon>
        <taxon>Avena</taxon>
    </lineage>
</organism>
<sequence length="694" mass="73783">MLPTRSQPKRRRLLALPAVCPCEGIAPEPLLASLVSLAADVAGRRAGDASAFPVLRRAARQAVRIAGLLLAFLEEVQDAATLPYSAVLGLTELHVAMQKTRFLLTDCARRGARLWVLVNAGHIASELRLCLGAVAAAMDVLPRSILDVSVESGELGRLVSEQAWRAVVRPDAGDRLAVRSVRSIMDQFKKGVAPEAEDVMRVLRRIGVRTWSECSEEIGFLDGELSVRFDAGDESSSEVVLINSLMAFLIYCRVVLFDHIDSKQADATAARPATCPDWIRPEALQCPITLELMTDPVTVSTGQTYDRASIGRWMKAGCRTCPVTGERLRTTDLVPNAALCGIVEAMLLSNGVSLPEPSSRHHHGDVGGSAVPFSTSAAGAARLAVAHIVAQFSTGSTEERRKATCEARKLSKHSLFYRDRFVEANAVPWLLCLLSIMDASVQDNAVAALLSLTKHPGGRAALVEAGGIGLVVDVVNVGAKAEAQQNAVAILFYLSSNPEYAEEIGRFPEAIPALVRLIREGAHRGRKNAMVSLYGLLQSPSNHAKAVAAGAVAALAGLLSSDRDGDLACDTVSVLARITEQPAGALAVLSVPGLVARLVDFLAASASRSGRDHCLGLLVLLCRHGGEKVVALLGGMRGLMGSLHSLVADGSPTTSKKARSLINVIHRHYELSRPSSLPAPAPDAGRDRVVRVVL</sequence>
<accession>A0ACD5Y2H9</accession>
<protein>
    <submittedName>
        <fullName evidence="1">Uncharacterized protein</fullName>
    </submittedName>
</protein>
<evidence type="ECO:0000313" key="1">
    <source>
        <dbReference type="EnsemblPlants" id="AVESA.00010b.r2.5CG0891660.1.CDS.1"/>
    </source>
</evidence>
<keyword evidence="2" id="KW-1185">Reference proteome</keyword>
<reference evidence="1" key="2">
    <citation type="submission" date="2025-09" db="UniProtKB">
        <authorList>
            <consortium name="EnsemblPlants"/>
        </authorList>
    </citation>
    <scope>IDENTIFICATION</scope>
</reference>
<dbReference type="EnsemblPlants" id="AVESA.00010b.r2.5CG0891660.1">
    <property type="protein sequence ID" value="AVESA.00010b.r2.5CG0891660.1.CDS.1"/>
    <property type="gene ID" value="AVESA.00010b.r2.5CG0891660"/>
</dbReference>
<reference evidence="1" key="1">
    <citation type="submission" date="2021-05" db="EMBL/GenBank/DDBJ databases">
        <authorList>
            <person name="Scholz U."/>
            <person name="Mascher M."/>
            <person name="Fiebig A."/>
        </authorList>
    </citation>
    <scope>NUCLEOTIDE SEQUENCE [LARGE SCALE GENOMIC DNA]</scope>
</reference>
<name>A0ACD5Y2H9_AVESA</name>
<dbReference type="Proteomes" id="UP001732700">
    <property type="component" value="Chromosome 5C"/>
</dbReference>
<proteinExistence type="predicted"/>
<evidence type="ECO:0000313" key="2">
    <source>
        <dbReference type="Proteomes" id="UP001732700"/>
    </source>
</evidence>